<dbReference type="PANTHER" id="PTHR30055:SF234">
    <property type="entry name" value="HTH-TYPE TRANSCRIPTIONAL REGULATOR BETI"/>
    <property type="match status" value="1"/>
</dbReference>
<dbReference type="GO" id="GO:0000976">
    <property type="term" value="F:transcription cis-regulatory region binding"/>
    <property type="evidence" value="ECO:0007669"/>
    <property type="project" value="TreeGrafter"/>
</dbReference>
<dbReference type="EMBL" id="JACCCZ010000001">
    <property type="protein sequence ID" value="NYG00965.1"/>
    <property type="molecule type" value="Genomic_DNA"/>
</dbReference>
<dbReference type="GO" id="GO:0003700">
    <property type="term" value="F:DNA-binding transcription factor activity"/>
    <property type="evidence" value="ECO:0007669"/>
    <property type="project" value="TreeGrafter"/>
</dbReference>
<keyword evidence="7" id="KW-1185">Reference proteome</keyword>
<sequence>MSPAEEGARTRNGMRWRTDDLLDAAVLVFGESGYHGATMNAITQRSTATKATYYSRFGSKDDLYTACLHREAERMRVHLVTAYESADVLSVSEQLEGDMLAFFHHAATNPAGFMLLFGPEAAGPAARIRQTLLDTIRDEVARRVRRTLDARHPHASASADMIAAMIIGVAVHGTYQAVVVERTSPERAGAMASSFVIAALRNMEPGAIVYTTGSTAIE</sequence>
<name>A0A852W3K3_PSEA5</name>
<dbReference type="GeneID" id="98051054"/>
<dbReference type="AlphaFoldDB" id="A0A852W3K3"/>
<evidence type="ECO:0000256" key="4">
    <source>
        <dbReference type="PROSITE-ProRule" id="PRU00335"/>
    </source>
</evidence>
<comment type="caution">
    <text evidence="6">The sequence shown here is derived from an EMBL/GenBank/DDBJ whole genome shotgun (WGS) entry which is preliminary data.</text>
</comment>
<reference evidence="6 7" key="1">
    <citation type="submission" date="2020-07" db="EMBL/GenBank/DDBJ databases">
        <title>Sequencing the genomes of 1000 actinobacteria strains.</title>
        <authorList>
            <person name="Klenk H.-P."/>
        </authorList>
    </citation>
    <scope>NUCLEOTIDE SEQUENCE [LARGE SCALE GENOMIC DNA]</scope>
    <source>
        <strain evidence="6 7">DSM 44749</strain>
    </source>
</reference>
<evidence type="ECO:0000256" key="3">
    <source>
        <dbReference type="ARBA" id="ARBA00023163"/>
    </source>
</evidence>
<keyword evidence="3" id="KW-0804">Transcription</keyword>
<dbReference type="PROSITE" id="PS50977">
    <property type="entry name" value="HTH_TETR_2"/>
    <property type="match status" value="1"/>
</dbReference>
<dbReference type="PRINTS" id="PR00455">
    <property type="entry name" value="HTHTETR"/>
</dbReference>
<dbReference type="Proteomes" id="UP000549695">
    <property type="component" value="Unassembled WGS sequence"/>
</dbReference>
<feature type="domain" description="HTH tetR-type" evidence="5">
    <location>
        <begin position="15"/>
        <end position="75"/>
    </location>
</feature>
<evidence type="ECO:0000259" key="5">
    <source>
        <dbReference type="PROSITE" id="PS50977"/>
    </source>
</evidence>
<dbReference type="Gene3D" id="1.10.357.10">
    <property type="entry name" value="Tetracycline Repressor, domain 2"/>
    <property type="match status" value="1"/>
</dbReference>
<dbReference type="RefSeq" id="WP_083658041.1">
    <property type="nucleotide sequence ID" value="NZ_BAAAJZ010000008.1"/>
</dbReference>
<proteinExistence type="predicted"/>
<dbReference type="InterPro" id="IPR050109">
    <property type="entry name" value="HTH-type_TetR-like_transc_reg"/>
</dbReference>
<keyword evidence="1" id="KW-0805">Transcription regulation</keyword>
<dbReference type="Pfam" id="PF00440">
    <property type="entry name" value="TetR_N"/>
    <property type="match status" value="1"/>
</dbReference>
<evidence type="ECO:0000313" key="6">
    <source>
        <dbReference type="EMBL" id="NYG00965.1"/>
    </source>
</evidence>
<evidence type="ECO:0000256" key="2">
    <source>
        <dbReference type="ARBA" id="ARBA00023125"/>
    </source>
</evidence>
<gene>
    <name evidence="6" type="ORF">HDA37_001250</name>
</gene>
<dbReference type="InterPro" id="IPR001647">
    <property type="entry name" value="HTH_TetR"/>
</dbReference>
<evidence type="ECO:0000313" key="7">
    <source>
        <dbReference type="Proteomes" id="UP000549695"/>
    </source>
</evidence>
<dbReference type="SUPFAM" id="SSF46689">
    <property type="entry name" value="Homeodomain-like"/>
    <property type="match status" value="1"/>
</dbReference>
<protein>
    <submittedName>
        <fullName evidence="6">AcrR family transcriptional regulator</fullName>
    </submittedName>
</protein>
<keyword evidence="2 4" id="KW-0238">DNA-binding</keyword>
<dbReference type="PANTHER" id="PTHR30055">
    <property type="entry name" value="HTH-TYPE TRANSCRIPTIONAL REGULATOR RUTR"/>
    <property type="match status" value="1"/>
</dbReference>
<accession>A0A852W3K3</accession>
<dbReference type="InterPro" id="IPR009057">
    <property type="entry name" value="Homeodomain-like_sf"/>
</dbReference>
<organism evidence="6 7">
    <name type="scientific">Pseudonocardia alni</name>
    <name type="common">Amycolata alni</name>
    <dbReference type="NCBI Taxonomy" id="33907"/>
    <lineage>
        <taxon>Bacteria</taxon>
        <taxon>Bacillati</taxon>
        <taxon>Actinomycetota</taxon>
        <taxon>Actinomycetes</taxon>
        <taxon>Pseudonocardiales</taxon>
        <taxon>Pseudonocardiaceae</taxon>
        <taxon>Pseudonocardia</taxon>
    </lineage>
</organism>
<evidence type="ECO:0000256" key="1">
    <source>
        <dbReference type="ARBA" id="ARBA00023015"/>
    </source>
</evidence>
<feature type="DNA-binding region" description="H-T-H motif" evidence="4">
    <location>
        <begin position="38"/>
        <end position="57"/>
    </location>
</feature>